<dbReference type="InterPro" id="IPR001680">
    <property type="entry name" value="WD40_rpt"/>
</dbReference>
<organism evidence="9">
    <name type="scientific">Lepeophtheirus salmonis</name>
    <name type="common">Salmon louse</name>
    <name type="synonym">Caligus salmonis</name>
    <dbReference type="NCBI Taxonomy" id="72036"/>
    <lineage>
        <taxon>Eukaryota</taxon>
        <taxon>Metazoa</taxon>
        <taxon>Ecdysozoa</taxon>
        <taxon>Arthropoda</taxon>
        <taxon>Crustacea</taxon>
        <taxon>Multicrustacea</taxon>
        <taxon>Hexanauplia</taxon>
        <taxon>Copepoda</taxon>
        <taxon>Siphonostomatoida</taxon>
        <taxon>Caligidae</taxon>
        <taxon>Lepeophtheirus</taxon>
    </lineage>
</organism>
<dbReference type="AlphaFoldDB" id="A0A0K2U1D2"/>
<evidence type="ECO:0000256" key="5">
    <source>
        <dbReference type="ARBA" id="ARBA00049607"/>
    </source>
</evidence>
<dbReference type="InterPro" id="IPR020472">
    <property type="entry name" value="WD40_PAC1"/>
</dbReference>
<dbReference type="PANTHER" id="PTHR19862">
    <property type="entry name" value="WD REPEAT-CONTAINING PROTEIN 48"/>
    <property type="match status" value="1"/>
</dbReference>
<dbReference type="EMBL" id="HACA01014509">
    <property type="protein sequence ID" value="CDW31870.1"/>
    <property type="molecule type" value="Transcribed_RNA"/>
</dbReference>
<comment type="similarity">
    <text evidence="1">Belongs to the WD repeat WDR48 family.</text>
</comment>
<keyword evidence="3 7" id="KW-0853">WD repeat</keyword>
<comment type="subunit">
    <text evidence="6">Catalytic component of the Usp12-46 deubiquitylase complex consisting of Usp12-46, Wdr20 and Uaf1; regulatory subunit that, together wtih Wdr20, stabilizes Usp12-46. The Usp12-46 deubiquitylase complex associates with arr/arrow; the interaction leads to deubiquitination and stabilization of arr/arrow.</text>
</comment>
<dbReference type="PANTHER" id="PTHR19862:SF14">
    <property type="entry name" value="WD REPEAT-CONTAINING PROTEIN 48"/>
    <property type="match status" value="1"/>
</dbReference>
<proteinExistence type="inferred from homology"/>
<evidence type="ECO:0000313" key="8">
    <source>
        <dbReference type="EMBL" id="CAF2967603.1"/>
    </source>
</evidence>
<feature type="repeat" description="WD" evidence="7">
    <location>
        <begin position="20"/>
        <end position="61"/>
    </location>
</feature>
<dbReference type="GO" id="GO:0000724">
    <property type="term" value="P:double-strand break repair via homologous recombination"/>
    <property type="evidence" value="ECO:0007669"/>
    <property type="project" value="TreeGrafter"/>
</dbReference>
<evidence type="ECO:0000256" key="2">
    <source>
        <dbReference type="ARBA" id="ARBA00021538"/>
    </source>
</evidence>
<dbReference type="OrthoDB" id="2421129at2759"/>
<dbReference type="InterPro" id="IPR051246">
    <property type="entry name" value="WDR48"/>
</dbReference>
<name>A0A0K2U1D2_LEPSM</name>
<evidence type="ECO:0000256" key="1">
    <source>
        <dbReference type="ARBA" id="ARBA00006917"/>
    </source>
</evidence>
<evidence type="ECO:0000256" key="6">
    <source>
        <dbReference type="ARBA" id="ARBA00049682"/>
    </source>
</evidence>
<dbReference type="Proteomes" id="UP000675881">
    <property type="component" value="Chromosome 6"/>
</dbReference>
<evidence type="ECO:0000256" key="3">
    <source>
        <dbReference type="ARBA" id="ARBA00022574"/>
    </source>
</evidence>
<dbReference type="Pfam" id="PF11816">
    <property type="entry name" value="DUF3337"/>
    <property type="match status" value="1"/>
</dbReference>
<dbReference type="PROSITE" id="PS50294">
    <property type="entry name" value="WD_REPEATS_REGION"/>
    <property type="match status" value="5"/>
</dbReference>
<evidence type="ECO:0000313" key="9">
    <source>
        <dbReference type="EMBL" id="CDW31870.1"/>
    </source>
</evidence>
<dbReference type="GO" id="GO:0043130">
    <property type="term" value="F:ubiquitin binding"/>
    <property type="evidence" value="ECO:0007669"/>
    <property type="project" value="TreeGrafter"/>
</dbReference>
<reference evidence="8" key="2">
    <citation type="submission" date="2021-02" db="EMBL/GenBank/DDBJ databases">
        <authorList>
            <person name="Bekaert M."/>
        </authorList>
    </citation>
    <scope>NUCLEOTIDE SEQUENCE</scope>
    <source>
        <strain evidence="8">IoA-00</strain>
    </source>
</reference>
<feature type="repeat" description="WD" evidence="7">
    <location>
        <begin position="201"/>
        <end position="242"/>
    </location>
</feature>
<dbReference type="SUPFAM" id="SSF50978">
    <property type="entry name" value="WD40 repeat-like"/>
    <property type="match status" value="1"/>
</dbReference>
<gene>
    <name evidence="8" type="ORF">LSAA_12513</name>
</gene>
<accession>A0A0K2U1D2</accession>
<dbReference type="InterPro" id="IPR015943">
    <property type="entry name" value="WD40/YVTN_repeat-like_dom_sf"/>
</dbReference>
<dbReference type="PROSITE" id="PS50082">
    <property type="entry name" value="WD_REPEATS_2"/>
    <property type="match status" value="5"/>
</dbReference>
<dbReference type="CDD" id="cd00200">
    <property type="entry name" value="WD40"/>
    <property type="match status" value="1"/>
</dbReference>
<evidence type="ECO:0000256" key="4">
    <source>
        <dbReference type="ARBA" id="ARBA00022737"/>
    </source>
</evidence>
<evidence type="ECO:0000256" key="7">
    <source>
        <dbReference type="PROSITE-ProRule" id="PRU00221"/>
    </source>
</evidence>
<dbReference type="CDD" id="cd17041">
    <property type="entry name" value="Ubl_WDR48"/>
    <property type="match status" value="1"/>
</dbReference>
<dbReference type="FunFam" id="2.130.10.10:FF:000543">
    <property type="entry name" value="WD repeat-containing protein 48 homolog"/>
    <property type="match status" value="1"/>
</dbReference>
<protein>
    <recommendedName>
        <fullName evidence="2">WD repeat-containing protein 48 homolog</fullName>
    </recommendedName>
</protein>
<sequence>MMNSGKLKVQVSFVIREEKEPCHRAGVNSLQYDASMKRLYTAGRDSVIRIWNVSSLKTEGTYVSSMEHHTDWVNDIVLGCGGKNMISGSSDTTVKVWNAHKGFCMSTLRTHKDYVKALAYAKDREQVASAGLDKSIYLWDINTLTALTASNNTVTTSSVSGNKDSIYSLAMNPAGTLLVSGSSEKTLRFWDPRTSAKLAKLKGHTDNVKALILNREGTLCISGSSDGTFKLWSIGEQRCIATYYRHTEGVWALQANESFTRVYSAGRDKNIILTDIRTSDNAFLVCRESAPVLKMILTTDQEGLWVSTSESNVKYWNTSKIVRQCLPVPSSAPSDFPKYVPVLDKPDVVIAGGASIKQYRVLNDKRHILTKDTCNNVALYDVLKAQKVQELKETEFDVYQREQMVYVPSWFSVDLKTGMLTIHLGQEENDCFSAWVSARETGLAPNDAADQKVNYGGLLLQALLEHWSRQNSIEDDSDIDGGQMHNGVNKGNGNEYFTVPGHTPVIFSEVGGRTLYRLLAGDAGGETECTLLNENVPSWVIDIVVMKKLPKFIKVTFYVLPHPCLNAKAIKKERLIANDFLQIRKVIEHVYEKVMMETVSSVAGSPTGESNRDESSSSIVYAEDKVELFCNDIIIDPNMDLRTVKHFIWKSSMDLVLNYRPIG</sequence>
<dbReference type="Gene3D" id="2.130.10.10">
    <property type="entry name" value="YVTN repeat-like/Quinoprotein amine dehydrogenase"/>
    <property type="match status" value="2"/>
</dbReference>
<comment type="function">
    <text evidence="5">Regulatory component of the Usp12-46 deubiquitylase complex. activates deubiquitination by increasing the catalytic turnover without increasing the affinity of deubiquitinating enzymes for the substrate. The complex deubiquitylates the wg/wingless-signaling receptor arr/arrow, which stabilizes the receptor and increases its concentration at the cell surface; this enhances the sensitivity of cells to wg/wingless-signal stimulation. This increases the amplitude and spatial range of the signaling response to the wg/wingless morphogen gradient, facilitating the precise concentration-dependent regulation of its target genes. Together with Wdr20 and Usp12-46 required for wg/wingless-mediated signaling in the wing imaginal disc and for wg/wingless-dependent regulation of intestinal stem cell proliferation.</text>
</comment>
<keyword evidence="10" id="KW-1185">Reference proteome</keyword>
<evidence type="ECO:0000313" key="10">
    <source>
        <dbReference type="Proteomes" id="UP000675881"/>
    </source>
</evidence>
<feature type="repeat" description="WD" evidence="7">
    <location>
        <begin position="159"/>
        <end position="200"/>
    </location>
</feature>
<dbReference type="InterPro" id="IPR036322">
    <property type="entry name" value="WD40_repeat_dom_sf"/>
</dbReference>
<dbReference type="InterPro" id="IPR021772">
    <property type="entry name" value="WDR48/Bun107"/>
</dbReference>
<dbReference type="EMBL" id="HG994585">
    <property type="protein sequence ID" value="CAF2967603.1"/>
    <property type="molecule type" value="Genomic_DNA"/>
</dbReference>
<dbReference type="SMART" id="SM00320">
    <property type="entry name" value="WD40"/>
    <property type="match status" value="6"/>
</dbReference>
<dbReference type="PROSITE" id="PS00678">
    <property type="entry name" value="WD_REPEATS_1"/>
    <property type="match status" value="2"/>
</dbReference>
<feature type="repeat" description="WD" evidence="7">
    <location>
        <begin position="108"/>
        <end position="149"/>
    </location>
</feature>
<feature type="repeat" description="WD" evidence="7">
    <location>
        <begin position="66"/>
        <end position="107"/>
    </location>
</feature>
<reference evidence="9" key="1">
    <citation type="submission" date="2014-05" db="EMBL/GenBank/DDBJ databases">
        <authorList>
            <person name="Chronopoulou M."/>
        </authorList>
    </citation>
    <scope>NUCLEOTIDE SEQUENCE</scope>
    <source>
        <tissue evidence="9">Whole organism</tissue>
    </source>
</reference>
<dbReference type="Pfam" id="PF00400">
    <property type="entry name" value="WD40"/>
    <property type="match status" value="6"/>
</dbReference>
<dbReference type="InterPro" id="IPR019775">
    <property type="entry name" value="WD40_repeat_CS"/>
</dbReference>
<keyword evidence="4" id="KW-0677">Repeat</keyword>
<dbReference type="PRINTS" id="PR00320">
    <property type="entry name" value="GPROTEINBRPT"/>
</dbReference>